<dbReference type="PANTHER" id="PTHR24064">
    <property type="entry name" value="SOLUTE CARRIER FAMILY 22 MEMBER"/>
    <property type="match status" value="1"/>
</dbReference>
<dbReference type="InterPro" id="IPR005828">
    <property type="entry name" value="MFS_sugar_transport-like"/>
</dbReference>
<dbReference type="GO" id="GO:0022857">
    <property type="term" value="F:transmembrane transporter activity"/>
    <property type="evidence" value="ECO:0007669"/>
    <property type="project" value="InterPro"/>
</dbReference>
<keyword evidence="3 5" id="KW-1133">Transmembrane helix</keyword>
<comment type="caution">
    <text evidence="7">The sequence shown here is derived from an EMBL/GenBank/DDBJ whole genome shotgun (WGS) entry which is preliminary data.</text>
</comment>
<dbReference type="GO" id="GO:0016020">
    <property type="term" value="C:membrane"/>
    <property type="evidence" value="ECO:0007669"/>
    <property type="project" value="UniProtKB-SubCell"/>
</dbReference>
<evidence type="ECO:0000313" key="8">
    <source>
        <dbReference type="Proteomes" id="UP001328107"/>
    </source>
</evidence>
<comment type="subcellular location">
    <subcellularLocation>
        <location evidence="1">Membrane</location>
        <topology evidence="1">Multi-pass membrane protein</topology>
    </subcellularLocation>
</comment>
<dbReference type="InterPro" id="IPR036259">
    <property type="entry name" value="MFS_trans_sf"/>
</dbReference>
<dbReference type="Pfam" id="PF00083">
    <property type="entry name" value="Sugar_tr"/>
    <property type="match status" value="1"/>
</dbReference>
<evidence type="ECO:0000259" key="6">
    <source>
        <dbReference type="PROSITE" id="PS50850"/>
    </source>
</evidence>
<feature type="transmembrane region" description="Helical" evidence="5">
    <location>
        <begin position="206"/>
        <end position="227"/>
    </location>
</feature>
<gene>
    <name evidence="7" type="ORF">PMAYCL1PPCAC_29425</name>
</gene>
<proteinExistence type="predicted"/>
<dbReference type="SUPFAM" id="SSF103473">
    <property type="entry name" value="MFS general substrate transporter"/>
    <property type="match status" value="1"/>
</dbReference>
<keyword evidence="4 5" id="KW-0472">Membrane</keyword>
<feature type="non-terminal residue" evidence="7">
    <location>
        <position position="1"/>
    </location>
</feature>
<reference evidence="8" key="1">
    <citation type="submission" date="2022-10" db="EMBL/GenBank/DDBJ databases">
        <title>Genome assembly of Pristionchus species.</title>
        <authorList>
            <person name="Yoshida K."/>
            <person name="Sommer R.J."/>
        </authorList>
    </citation>
    <scope>NUCLEOTIDE SEQUENCE [LARGE SCALE GENOMIC DNA]</scope>
    <source>
        <strain evidence="8">RS5460</strain>
    </source>
</reference>
<feature type="domain" description="Major facilitator superfamily (MFS) profile" evidence="6">
    <location>
        <begin position="40"/>
        <end position="503"/>
    </location>
</feature>
<feature type="transmembrane region" description="Helical" evidence="5">
    <location>
        <begin position="172"/>
        <end position="194"/>
    </location>
</feature>
<dbReference type="PROSITE" id="PS50850">
    <property type="entry name" value="MFS"/>
    <property type="match status" value="1"/>
</dbReference>
<dbReference type="PROSITE" id="PS00217">
    <property type="entry name" value="SUGAR_TRANSPORT_2"/>
    <property type="match status" value="1"/>
</dbReference>
<evidence type="ECO:0000256" key="5">
    <source>
        <dbReference type="SAM" id="Phobius"/>
    </source>
</evidence>
<feature type="transmembrane region" description="Helical" evidence="5">
    <location>
        <begin position="390"/>
        <end position="409"/>
    </location>
</feature>
<evidence type="ECO:0000313" key="7">
    <source>
        <dbReference type="EMBL" id="GMR59230.1"/>
    </source>
</evidence>
<keyword evidence="8" id="KW-1185">Reference proteome</keyword>
<feature type="transmembrane region" description="Helical" evidence="5">
    <location>
        <begin position="148"/>
        <end position="166"/>
    </location>
</feature>
<evidence type="ECO:0000256" key="2">
    <source>
        <dbReference type="ARBA" id="ARBA00022692"/>
    </source>
</evidence>
<dbReference type="InterPro" id="IPR005829">
    <property type="entry name" value="Sugar_transporter_CS"/>
</dbReference>
<name>A0AAN5DBP7_9BILA</name>
<feature type="transmembrane region" description="Helical" evidence="5">
    <location>
        <begin position="233"/>
        <end position="252"/>
    </location>
</feature>
<dbReference type="Proteomes" id="UP001328107">
    <property type="component" value="Unassembled WGS sequence"/>
</dbReference>
<feature type="transmembrane region" description="Helical" evidence="5">
    <location>
        <begin position="33"/>
        <end position="55"/>
    </location>
</feature>
<feature type="transmembrane region" description="Helical" evidence="5">
    <location>
        <begin position="328"/>
        <end position="346"/>
    </location>
</feature>
<dbReference type="EMBL" id="BTRK01000006">
    <property type="protein sequence ID" value="GMR59230.1"/>
    <property type="molecule type" value="Genomic_DNA"/>
</dbReference>
<dbReference type="InterPro" id="IPR020846">
    <property type="entry name" value="MFS_dom"/>
</dbReference>
<dbReference type="Gene3D" id="1.20.1250.20">
    <property type="entry name" value="MFS general substrate transporter like domains"/>
    <property type="match status" value="1"/>
</dbReference>
<feature type="transmembrane region" description="Helical" evidence="5">
    <location>
        <begin position="358"/>
        <end position="378"/>
    </location>
</feature>
<organism evidence="7 8">
    <name type="scientific">Pristionchus mayeri</name>
    <dbReference type="NCBI Taxonomy" id="1317129"/>
    <lineage>
        <taxon>Eukaryota</taxon>
        <taxon>Metazoa</taxon>
        <taxon>Ecdysozoa</taxon>
        <taxon>Nematoda</taxon>
        <taxon>Chromadorea</taxon>
        <taxon>Rhabditida</taxon>
        <taxon>Rhabditina</taxon>
        <taxon>Diplogasteromorpha</taxon>
        <taxon>Diplogasteroidea</taxon>
        <taxon>Neodiplogasteridae</taxon>
        <taxon>Pristionchus</taxon>
    </lineage>
</organism>
<protein>
    <recommendedName>
        <fullName evidence="6">Major facilitator superfamily (MFS) profile domain-containing protein</fullName>
    </recommendedName>
</protein>
<accession>A0AAN5DBP7</accession>
<keyword evidence="2 5" id="KW-0812">Transmembrane</keyword>
<feature type="transmembrane region" description="Helical" evidence="5">
    <location>
        <begin position="479"/>
        <end position="499"/>
    </location>
</feature>
<evidence type="ECO:0000256" key="3">
    <source>
        <dbReference type="ARBA" id="ARBA00022989"/>
    </source>
</evidence>
<evidence type="ECO:0000256" key="1">
    <source>
        <dbReference type="ARBA" id="ARBA00004141"/>
    </source>
</evidence>
<dbReference type="AlphaFoldDB" id="A0AAN5DBP7"/>
<evidence type="ECO:0000256" key="4">
    <source>
        <dbReference type="ARBA" id="ARBA00023136"/>
    </source>
</evidence>
<sequence length="530" mass="59951">LRMSSSSMKDEGKDELGPLHPIPAKRVKNMDEFITFGWYTVMILIVAEFLCLSTLSNMVYMVFSGANPTVNGCGEVLFIENNCDRLKALMNTGCKPNLTYQFYSVNVEFSYLCEEGKVIKNSISLQMAAVLVGACVFGQSSDHFGRRLVLIIGLLGSALFSFFTALSPNLLWFNVFRVLAGLFTGGISVVQGVYLVENVPRKQRMLINTIITWSPNFIIYPIIAYYSYTWRNLAYASTVINVIGVIAIVFCYESPRFLIQKGKIDEAREVLASIRRRNGDSCEIRASEIEEMLIHEQDQYERIHSRTKKHTFVDILNTCKMLKWTSTLCFGLIVTSLVNYGILFNMENLSGSLYLNNIFFGIIRWAMNISVGILDYFIEKMGRKMLNSMAEIFNICCLLLISFLFYYNLSTEYSSLIRISSISATAMCAQVYIAKFMTATELYPTSVRNLGCSALSMSSRIGTILGPPLFYLGDLHSSYPYLALSLLVLIDFLAFSFNLPETKGMLLENHLPPRDKRKMSIIDRRTSVVE</sequence>